<dbReference type="PRINTS" id="PR01071">
    <property type="entry name" value="ACOABIOTINCC"/>
</dbReference>
<evidence type="ECO:0000259" key="4">
    <source>
        <dbReference type="Pfam" id="PF00364"/>
    </source>
</evidence>
<reference evidence="5 6" key="1">
    <citation type="submission" date="2020-08" db="EMBL/GenBank/DDBJ databases">
        <title>Acidobacteriota in marine sediments use diverse sulfur dissimilation pathways.</title>
        <authorList>
            <person name="Wasmund K."/>
        </authorList>
    </citation>
    <scope>NUCLEOTIDE SEQUENCE [LARGE SCALE GENOMIC DNA]</scope>
    <source>
        <strain evidence="5">MAG AM4</strain>
    </source>
</reference>
<gene>
    <name evidence="5" type="ORF">IFK94_00015</name>
</gene>
<protein>
    <recommendedName>
        <fullName evidence="2">Biotin carboxyl carrier protein of acetyl-CoA carboxylase</fullName>
    </recommendedName>
</protein>
<dbReference type="GO" id="GO:0006633">
    <property type="term" value="P:fatty acid biosynthetic process"/>
    <property type="evidence" value="ECO:0007669"/>
    <property type="project" value="UniProtKB-UniPathway"/>
</dbReference>
<evidence type="ECO:0000313" key="5">
    <source>
        <dbReference type="EMBL" id="MBD3866487.1"/>
    </source>
</evidence>
<dbReference type="GO" id="GO:0009317">
    <property type="term" value="C:acetyl-CoA carboxylase complex"/>
    <property type="evidence" value="ECO:0007669"/>
    <property type="project" value="InterPro"/>
</dbReference>
<dbReference type="InterPro" id="IPR001249">
    <property type="entry name" value="AcCoA_biotinCC"/>
</dbReference>
<comment type="pathway">
    <text evidence="2">Lipid metabolism; fatty acid biosynthesis.</text>
</comment>
<feature type="compositionally biased region" description="Low complexity" evidence="3">
    <location>
        <begin position="98"/>
        <end position="107"/>
    </location>
</feature>
<comment type="function">
    <text evidence="1 2">This protein is a component of the acetyl coenzyme A carboxylase complex; first, biotin carboxylase catalyzes the carboxylation of the carrier protein and then the transcarboxylase transfers the carboxyl group to form malonyl-CoA.</text>
</comment>
<keyword evidence="2" id="KW-0092">Biotin</keyword>
<evidence type="ECO:0000313" key="6">
    <source>
        <dbReference type="Proteomes" id="UP000648239"/>
    </source>
</evidence>
<dbReference type="Proteomes" id="UP000648239">
    <property type="component" value="Unassembled WGS sequence"/>
</dbReference>
<dbReference type="Gene3D" id="2.40.50.100">
    <property type="match status" value="1"/>
</dbReference>
<keyword evidence="2" id="KW-0444">Lipid biosynthesis</keyword>
<evidence type="ECO:0000256" key="2">
    <source>
        <dbReference type="RuleBase" id="RU364072"/>
    </source>
</evidence>
<dbReference type="UniPathway" id="UPA00094"/>
<comment type="caution">
    <text evidence="5">The sequence shown here is derived from an EMBL/GenBank/DDBJ whole genome shotgun (WGS) entry which is preliminary data.</text>
</comment>
<keyword evidence="2" id="KW-0276">Fatty acid metabolism</keyword>
<accession>A0A8J6XPU6</accession>
<keyword evidence="2" id="KW-0275">Fatty acid biosynthesis</keyword>
<feature type="region of interest" description="Disordered" evidence="3">
    <location>
        <begin position="89"/>
        <end position="112"/>
    </location>
</feature>
<dbReference type="InterPro" id="IPR000089">
    <property type="entry name" value="Biotin_lipoyl"/>
</dbReference>
<name>A0A8J6XPU6_9BACT</name>
<organism evidence="5 6">
    <name type="scientific">Candidatus Polarisedimenticola svalbardensis</name>
    <dbReference type="NCBI Taxonomy" id="2886004"/>
    <lineage>
        <taxon>Bacteria</taxon>
        <taxon>Pseudomonadati</taxon>
        <taxon>Acidobacteriota</taxon>
        <taxon>Candidatus Polarisedimenticolia</taxon>
        <taxon>Candidatus Polarisedimenticolales</taxon>
        <taxon>Candidatus Polarisedimenticolaceae</taxon>
        <taxon>Candidatus Polarisedimenticola</taxon>
    </lineage>
</organism>
<feature type="domain" description="Lipoyl-binding" evidence="4">
    <location>
        <begin position="115"/>
        <end position="192"/>
    </location>
</feature>
<dbReference type="Pfam" id="PF00364">
    <property type="entry name" value="Biotin_lipoyl"/>
    <property type="match status" value="1"/>
</dbReference>
<dbReference type="InterPro" id="IPR011053">
    <property type="entry name" value="Single_hybrid_motif"/>
</dbReference>
<dbReference type="EMBL" id="JACXWD010000001">
    <property type="protein sequence ID" value="MBD3866487.1"/>
    <property type="molecule type" value="Genomic_DNA"/>
</dbReference>
<proteinExistence type="predicted"/>
<keyword evidence="2" id="KW-0443">Lipid metabolism</keyword>
<dbReference type="AlphaFoldDB" id="A0A8J6XPU6"/>
<dbReference type="CDD" id="cd06850">
    <property type="entry name" value="biotinyl_domain"/>
    <property type="match status" value="1"/>
</dbReference>
<dbReference type="SUPFAM" id="SSF51230">
    <property type="entry name" value="Single hybrid motif"/>
    <property type="match status" value="1"/>
</dbReference>
<evidence type="ECO:0000256" key="1">
    <source>
        <dbReference type="ARBA" id="ARBA00003761"/>
    </source>
</evidence>
<sequence length="194" mass="20988">METLTALTRTTDDGKTEILSPKVGIWSAHPKDRSLLSSQATIGKIRCQTRTFTLQIPDGVSGRISADTDRDRSAAVEYGELLFTLEPIGTDLSDPKKSQQPKSKPGDQLPPGCHAITSPTDGVFYARPAPDAEPFVKKGETIHLGHTIGLVEVMKTFNPILYGGPDLPDKAEVVELRAEDGREIRAGDVLLVVN</sequence>
<dbReference type="GO" id="GO:0003989">
    <property type="term" value="F:acetyl-CoA carboxylase activity"/>
    <property type="evidence" value="ECO:0007669"/>
    <property type="project" value="InterPro"/>
</dbReference>
<evidence type="ECO:0000256" key="3">
    <source>
        <dbReference type="SAM" id="MobiDB-lite"/>
    </source>
</evidence>